<comment type="caution">
    <text evidence="2">The sequence shown here is derived from an EMBL/GenBank/DDBJ whole genome shotgun (WGS) entry which is preliminary data.</text>
</comment>
<sequence length="441" mass="47824">MKRIFSDYAYGEGPRTGCWWNDTCAVPDRPSLAGAHSADVCIIGAGFTGLSAALHLARAGKKVILLEAHYPGWGASGRNGGFCCLGGSMVDDGTLDARVGRAERLAYRAAEKAAVETVADLLGAFGMEVDRHSQGETQLAHRAKDMEALRAEADRIVQNYGVEPHVIEKDALAGEGLAGPFYGAVTTPVGFALNPMKYITQLAEAAQQSAAQLFHDSPVSRILPSANGYLVKTGHGEVAANQVIVATNGYSSEDVPPWLAGRYMPGQSNVLVTRPLTRAELHHQGWSSDQMSFDTRNLLHYFRLMPDRRFLFGMRGGLLTGPDAEARARRRIRRDFEKIFPAWAEVETTHSWSGMVCLARNRTPFVGEVPGSPGLWTGMCYHGNGVAMGTLSGRILADLLQGKSPPHYPAAMRQPLAKFPFGRSRRIVMPPIYAGLMVSDL</sequence>
<dbReference type="Proteomes" id="UP001138661">
    <property type="component" value="Unassembled WGS sequence"/>
</dbReference>
<evidence type="ECO:0000313" key="3">
    <source>
        <dbReference type="Proteomes" id="UP001138661"/>
    </source>
</evidence>
<dbReference type="RefSeq" id="WP_219499298.1">
    <property type="nucleotide sequence ID" value="NZ_JAHXDN010000001.1"/>
</dbReference>
<dbReference type="EMBL" id="JAHXDN010000001">
    <property type="protein sequence ID" value="MBW4706963.1"/>
    <property type="molecule type" value="Genomic_DNA"/>
</dbReference>
<proteinExistence type="predicted"/>
<gene>
    <name evidence="2" type="ORF">KX928_04085</name>
</gene>
<dbReference type="PANTHER" id="PTHR13847:SF281">
    <property type="entry name" value="FAD DEPENDENT OXIDOREDUCTASE DOMAIN-CONTAINING PROTEIN"/>
    <property type="match status" value="1"/>
</dbReference>
<dbReference type="PANTHER" id="PTHR13847">
    <property type="entry name" value="SARCOSINE DEHYDROGENASE-RELATED"/>
    <property type="match status" value="1"/>
</dbReference>
<dbReference type="AlphaFoldDB" id="A0A9X1K0X6"/>
<accession>A0A9X1K0X6</accession>
<dbReference type="Pfam" id="PF01266">
    <property type="entry name" value="DAO"/>
    <property type="match status" value="1"/>
</dbReference>
<name>A0A9X1K0X6_9RHOB</name>
<keyword evidence="3" id="KW-1185">Reference proteome</keyword>
<feature type="domain" description="FAD dependent oxidoreductase" evidence="1">
    <location>
        <begin position="39"/>
        <end position="399"/>
    </location>
</feature>
<reference evidence="2" key="1">
    <citation type="submission" date="2021-07" db="EMBL/GenBank/DDBJ databases">
        <title>Roseobacter insulae sp. nov., isolated from a tidal flat.</title>
        <authorList>
            <person name="Park S."/>
            <person name="Yoon J.-H."/>
        </authorList>
    </citation>
    <scope>NUCLEOTIDE SEQUENCE</scope>
    <source>
        <strain evidence="2">YSTF-M11</strain>
    </source>
</reference>
<evidence type="ECO:0000259" key="1">
    <source>
        <dbReference type="Pfam" id="PF01266"/>
    </source>
</evidence>
<dbReference type="InterPro" id="IPR006076">
    <property type="entry name" value="FAD-dep_OxRdtase"/>
</dbReference>
<protein>
    <submittedName>
        <fullName evidence="2">FAD-binding oxidoreductase</fullName>
    </submittedName>
</protein>
<dbReference type="GO" id="GO:0005737">
    <property type="term" value="C:cytoplasm"/>
    <property type="evidence" value="ECO:0007669"/>
    <property type="project" value="TreeGrafter"/>
</dbReference>
<evidence type="ECO:0000313" key="2">
    <source>
        <dbReference type="EMBL" id="MBW4706963.1"/>
    </source>
</evidence>
<organism evidence="2 3">
    <name type="scientific">Roseobacter insulae</name>
    <dbReference type="NCBI Taxonomy" id="2859783"/>
    <lineage>
        <taxon>Bacteria</taxon>
        <taxon>Pseudomonadati</taxon>
        <taxon>Pseudomonadota</taxon>
        <taxon>Alphaproteobacteria</taxon>
        <taxon>Rhodobacterales</taxon>
        <taxon>Roseobacteraceae</taxon>
        <taxon>Roseobacter</taxon>
    </lineage>
</organism>